<dbReference type="Proteomes" id="UP000054495">
    <property type="component" value="Unassembled WGS sequence"/>
</dbReference>
<evidence type="ECO:0000256" key="2">
    <source>
        <dbReference type="SAM" id="Coils"/>
    </source>
</evidence>
<dbReference type="GO" id="GO:2000060">
    <property type="term" value="P:positive regulation of ubiquitin-dependent protein catabolic process"/>
    <property type="evidence" value="ECO:0007669"/>
    <property type="project" value="TreeGrafter"/>
</dbReference>
<dbReference type="Pfam" id="PF05667">
    <property type="entry name" value="CCDC22_CC"/>
    <property type="match status" value="1"/>
</dbReference>
<evidence type="ECO:0000313" key="4">
    <source>
        <dbReference type="EMBL" id="EPB68214.1"/>
    </source>
</evidence>
<evidence type="ECO:0000259" key="3">
    <source>
        <dbReference type="Pfam" id="PF05667"/>
    </source>
</evidence>
<evidence type="ECO:0000313" key="5">
    <source>
        <dbReference type="Proteomes" id="UP000054495"/>
    </source>
</evidence>
<keyword evidence="5" id="KW-1185">Reference proteome</keyword>
<proteinExistence type="predicted"/>
<sequence length="363" mass="42074">MAESWLCPASCTRDTMFYGNGCDSCWEDPEIRLLLVLSFQLVLVGRVFTNAHYAMEELDRQILQENQVRGDFGYQTLLYGSIADLRQWRVRKHVEIVGSVKVTGQIIDCFDPRAYSHFFRFPKINLAENRRMVGGGIGTKQSEPSEAPASDNELDPLQLRLAEVLQDIAEKQEMLMKLEDEISDIHNDNANIKEGFASDSEKLMVFLEDPEQMKAKILGFITESDVRLEKMEAEFKDSREKLLLDLRELQNQQSQQSLCSKERILKNHAKLEELRSEIERNSSLAEKLKSRLEQITKTDLDRSLMIRRIMEMTGSIQKQDQEIKKVILENLGVQRELKWLTQTLHRTFNTIEESLFKTVLEKP</sequence>
<dbReference type="InterPro" id="IPR048348">
    <property type="entry name" value="CCDC22_CC"/>
</dbReference>
<accession>A0A0D6L946</accession>
<name>A0A0D6L946_9BILA</name>
<dbReference type="InterPro" id="IPR008530">
    <property type="entry name" value="CCDC22"/>
</dbReference>
<gene>
    <name evidence="4" type="ORF">ANCCEY_12691</name>
</gene>
<feature type="domain" description="CCDC22 coiled-coil" evidence="3">
    <location>
        <begin position="149"/>
        <end position="357"/>
    </location>
</feature>
<evidence type="ECO:0000256" key="1">
    <source>
        <dbReference type="ARBA" id="ARBA00017553"/>
    </source>
</evidence>
<dbReference type="PANTHER" id="PTHR15668:SF4">
    <property type="entry name" value="COILED-COIL DOMAIN-CONTAINING PROTEIN 22"/>
    <property type="match status" value="1"/>
</dbReference>
<dbReference type="GO" id="GO:0097602">
    <property type="term" value="F:cullin family protein binding"/>
    <property type="evidence" value="ECO:0007669"/>
    <property type="project" value="TreeGrafter"/>
</dbReference>
<dbReference type="EMBL" id="KE125478">
    <property type="protein sequence ID" value="EPB68214.1"/>
    <property type="molecule type" value="Genomic_DNA"/>
</dbReference>
<protein>
    <recommendedName>
        <fullName evidence="1">Coiled-coil domain-containing protein 22 homolog</fullName>
    </recommendedName>
</protein>
<keyword evidence="2" id="KW-0175">Coiled coil</keyword>
<feature type="coiled-coil region" evidence="2">
    <location>
        <begin position="221"/>
        <end position="291"/>
    </location>
</feature>
<reference evidence="4 5" key="1">
    <citation type="submission" date="2013-05" db="EMBL/GenBank/DDBJ databases">
        <title>Draft genome of the parasitic nematode Anyclostoma ceylanicum.</title>
        <authorList>
            <person name="Mitreva M."/>
        </authorList>
    </citation>
    <scope>NUCLEOTIDE SEQUENCE [LARGE SCALE GENOMIC DNA]</scope>
</reference>
<feature type="coiled-coil region" evidence="2">
    <location>
        <begin position="161"/>
        <end position="188"/>
    </location>
</feature>
<organism evidence="4 5">
    <name type="scientific">Ancylostoma ceylanicum</name>
    <dbReference type="NCBI Taxonomy" id="53326"/>
    <lineage>
        <taxon>Eukaryota</taxon>
        <taxon>Metazoa</taxon>
        <taxon>Ecdysozoa</taxon>
        <taxon>Nematoda</taxon>
        <taxon>Chromadorea</taxon>
        <taxon>Rhabditida</taxon>
        <taxon>Rhabditina</taxon>
        <taxon>Rhabditomorpha</taxon>
        <taxon>Strongyloidea</taxon>
        <taxon>Ancylostomatidae</taxon>
        <taxon>Ancylostomatinae</taxon>
        <taxon>Ancylostoma</taxon>
    </lineage>
</organism>
<dbReference type="AlphaFoldDB" id="A0A0D6L946"/>
<dbReference type="PANTHER" id="PTHR15668">
    <property type="entry name" value="JM1 PROTEIN"/>
    <property type="match status" value="1"/>
</dbReference>